<dbReference type="SMART" id="SM00881">
    <property type="entry name" value="CoA_binding"/>
    <property type="match status" value="1"/>
</dbReference>
<dbReference type="InterPro" id="IPR051538">
    <property type="entry name" value="Acyl-CoA_Synth/Transferase"/>
</dbReference>
<evidence type="ECO:0000313" key="8">
    <source>
        <dbReference type="Proteomes" id="UP000295783"/>
    </source>
</evidence>
<name>A0A4R6WNT0_9PROT</name>
<dbReference type="Gene3D" id="3.40.50.720">
    <property type="entry name" value="NAD(P)-binding Rossmann-like Domain"/>
    <property type="match status" value="1"/>
</dbReference>
<dbReference type="Proteomes" id="UP000295783">
    <property type="component" value="Unassembled WGS sequence"/>
</dbReference>
<keyword evidence="7" id="KW-0808">Transferase</keyword>
<comment type="similarity">
    <text evidence="5">In the N-terminal section; belongs to the acetate CoA ligase alpha subunit family.</text>
</comment>
<dbReference type="Gene3D" id="3.40.50.261">
    <property type="entry name" value="Succinyl-CoA synthetase domains"/>
    <property type="match status" value="2"/>
</dbReference>
<evidence type="ECO:0000256" key="4">
    <source>
        <dbReference type="ARBA" id="ARBA00022840"/>
    </source>
</evidence>
<dbReference type="InterPro" id="IPR036291">
    <property type="entry name" value="NAD(P)-bd_dom_sf"/>
</dbReference>
<dbReference type="SUPFAM" id="SSF51735">
    <property type="entry name" value="NAD(P)-binding Rossmann-fold domains"/>
    <property type="match status" value="1"/>
</dbReference>
<dbReference type="InterPro" id="IPR016181">
    <property type="entry name" value="Acyl_CoA_acyltransferase"/>
</dbReference>
<accession>A0A4R6WNT0</accession>
<sequence length="887" mass="93669">MSVRNLDALMNPRSVALVGASDREGSLGSLIWRNLTRAGFKGMLYPVNPRRKSVGGIVAYRGFAALPEAPDLAIIVTPPQLVPGIVAEAGAAGTRAAVVISAGVTAELRQQALDAARPYVMRLQGPNCLGLIVPPLGLNGSFAQLMPGTGGIAFLSQSGAILTSVIDWAGPRGIGFSHLVSLGEMADVDFGDLLDYLAVDPNVSAILMYAEAITSARKFMSAARRAARVKPVIVIKAGRHPQTARAVASHTGAMAGADDVYDAAFRRAGMLRVYGLPQLFTAFETLAQLKVMPKGDRAAILTNGGGIGILATDAAVDAGISLAEIDPQTMARLDAVLPDTWSKGNPVDVIGDAPPERYAAALSALLDAPGCDAIIALNCPTATADASASAAAVIEACAKASKPIFAAWIGDATAADARAMFSRFHIPSFETPEAAVRGFSHVARYRRNQELLMETPPSMPTSFAFDAKAVERIIAPALAEGRAMLTSPEAQAVLAAYGITTSGTEIATDAPAAVGIAERLGGPVAIKILSPDISHKSDVGGVALNVRGPGKVARATLEILARARAKRPDARIIGVTVEPMVQLAGGIELILGVTEDPQFGPVILFGEGGTAVEIIGDRALALPPLNLKLARDLMASTRVWKRLAGYRDRPPADIEAIALTLVKVAQLIVDIPEVAELDINPLLADPQGVTAVDARIRLKPSGRSGAARLAISPYPRELETELATSDGTTYLLRPIVPEDEPEVQALITRLSPEAIRFRYFSTIRELSHRDAARFTQIDYDREMALVLTTRGDAGKVPIHGVVRLMADPDNEMAEYSIVVEDRLTGRGVGTALMHRILGYARTRGIQEVFGYVMKENANMLALCQALGFGVATQPDDFDSYRVSLKLG</sequence>
<keyword evidence="3" id="KW-0547">Nucleotide-binding</keyword>
<dbReference type="SUPFAM" id="SSF56059">
    <property type="entry name" value="Glutathione synthetase ATP-binding domain-like"/>
    <property type="match status" value="1"/>
</dbReference>
<dbReference type="InterPro" id="IPR016102">
    <property type="entry name" value="Succinyl-CoA_synth-like"/>
</dbReference>
<dbReference type="FunFam" id="3.30.1490.20:FF:000020">
    <property type="entry name" value="Protein lysine acetyltransferase"/>
    <property type="match status" value="1"/>
</dbReference>
<evidence type="ECO:0000256" key="3">
    <source>
        <dbReference type="ARBA" id="ARBA00022741"/>
    </source>
</evidence>
<dbReference type="Gene3D" id="3.40.630.30">
    <property type="match status" value="1"/>
</dbReference>
<evidence type="ECO:0000313" key="7">
    <source>
        <dbReference type="EMBL" id="TDQ80970.1"/>
    </source>
</evidence>
<dbReference type="InterPro" id="IPR043938">
    <property type="entry name" value="Ligase_CoA_dom"/>
</dbReference>
<dbReference type="Gene3D" id="3.30.470.20">
    <property type="entry name" value="ATP-grasp fold, B domain"/>
    <property type="match status" value="1"/>
</dbReference>
<dbReference type="Pfam" id="PF00583">
    <property type="entry name" value="Acetyltransf_1"/>
    <property type="match status" value="1"/>
</dbReference>
<dbReference type="InterPro" id="IPR000182">
    <property type="entry name" value="GNAT_dom"/>
</dbReference>
<dbReference type="InterPro" id="IPR032875">
    <property type="entry name" value="Succ_CoA_lig_flav_dom"/>
</dbReference>
<dbReference type="Pfam" id="PF13380">
    <property type="entry name" value="CoA_binding_2"/>
    <property type="match status" value="1"/>
</dbReference>
<dbReference type="Pfam" id="PF19045">
    <property type="entry name" value="Ligase_CoA_2"/>
    <property type="match status" value="1"/>
</dbReference>
<protein>
    <submittedName>
        <fullName evidence="7">Acetyltransferase</fullName>
    </submittedName>
</protein>
<dbReference type="PROSITE" id="PS51186">
    <property type="entry name" value="GNAT"/>
    <property type="match status" value="1"/>
</dbReference>
<dbReference type="InterPro" id="IPR013815">
    <property type="entry name" value="ATP_grasp_subdomain_1"/>
</dbReference>
<dbReference type="OrthoDB" id="9807426at2"/>
<dbReference type="SUPFAM" id="SSF52210">
    <property type="entry name" value="Succinyl-CoA synthetase domains"/>
    <property type="match status" value="2"/>
</dbReference>
<dbReference type="RefSeq" id="WP_133614300.1">
    <property type="nucleotide sequence ID" value="NZ_SNYW01000010.1"/>
</dbReference>
<dbReference type="PANTHER" id="PTHR43334">
    <property type="entry name" value="ACETATE--COA LIGASE [ADP-FORMING]"/>
    <property type="match status" value="1"/>
</dbReference>
<dbReference type="InterPro" id="IPR003781">
    <property type="entry name" value="CoA-bd"/>
</dbReference>
<evidence type="ECO:0000256" key="2">
    <source>
        <dbReference type="ARBA" id="ARBA00022598"/>
    </source>
</evidence>
<dbReference type="GO" id="GO:0043758">
    <property type="term" value="F:acetate-CoA ligase (ADP-forming) activity"/>
    <property type="evidence" value="ECO:0007669"/>
    <property type="project" value="InterPro"/>
</dbReference>
<comment type="caution">
    <text evidence="7">The sequence shown here is derived from an EMBL/GenBank/DDBJ whole genome shotgun (WGS) entry which is preliminary data.</text>
</comment>
<dbReference type="GO" id="GO:0016747">
    <property type="term" value="F:acyltransferase activity, transferring groups other than amino-acyl groups"/>
    <property type="evidence" value="ECO:0007669"/>
    <property type="project" value="InterPro"/>
</dbReference>
<dbReference type="GO" id="GO:0005524">
    <property type="term" value="F:ATP binding"/>
    <property type="evidence" value="ECO:0007669"/>
    <property type="project" value="UniProtKB-KW"/>
</dbReference>
<proteinExistence type="inferred from homology"/>
<dbReference type="AlphaFoldDB" id="A0A4R6WNT0"/>
<evidence type="ECO:0000259" key="6">
    <source>
        <dbReference type="PROSITE" id="PS51186"/>
    </source>
</evidence>
<dbReference type="Pfam" id="PF13607">
    <property type="entry name" value="Succ_CoA_lig"/>
    <property type="match status" value="1"/>
</dbReference>
<dbReference type="GO" id="GO:0006099">
    <property type="term" value="P:tricarboxylic acid cycle"/>
    <property type="evidence" value="ECO:0007669"/>
    <property type="project" value="UniProtKB-KW"/>
</dbReference>
<keyword evidence="1" id="KW-0816">Tricarboxylic acid cycle</keyword>
<dbReference type="Pfam" id="PF13549">
    <property type="entry name" value="ATP-grasp_5"/>
    <property type="match status" value="1"/>
</dbReference>
<keyword evidence="4" id="KW-0067">ATP-binding</keyword>
<evidence type="ECO:0000256" key="1">
    <source>
        <dbReference type="ARBA" id="ARBA00022532"/>
    </source>
</evidence>
<organism evidence="7 8">
    <name type="scientific">Dongia mobilis</name>
    <dbReference type="NCBI Taxonomy" id="578943"/>
    <lineage>
        <taxon>Bacteria</taxon>
        <taxon>Pseudomonadati</taxon>
        <taxon>Pseudomonadota</taxon>
        <taxon>Alphaproteobacteria</taxon>
        <taxon>Rhodospirillales</taxon>
        <taxon>Dongiaceae</taxon>
        <taxon>Dongia</taxon>
    </lineage>
</organism>
<keyword evidence="8" id="KW-1185">Reference proteome</keyword>
<keyword evidence="2" id="KW-0436">Ligase</keyword>
<reference evidence="7 8" key="1">
    <citation type="submission" date="2019-03" db="EMBL/GenBank/DDBJ databases">
        <title>Genomic Encyclopedia of Type Strains, Phase III (KMG-III): the genomes of soil and plant-associated and newly described type strains.</title>
        <authorList>
            <person name="Whitman W."/>
        </authorList>
    </citation>
    <scope>NUCLEOTIDE SEQUENCE [LARGE SCALE GENOMIC DNA]</scope>
    <source>
        <strain evidence="7 8">CGMCC 1.7660</strain>
    </source>
</reference>
<gene>
    <name evidence="7" type="ORF">A8950_2840</name>
</gene>
<dbReference type="EMBL" id="SNYW01000010">
    <property type="protein sequence ID" value="TDQ80970.1"/>
    <property type="molecule type" value="Genomic_DNA"/>
</dbReference>
<feature type="domain" description="N-acetyltransferase" evidence="6">
    <location>
        <begin position="730"/>
        <end position="887"/>
    </location>
</feature>
<dbReference type="PANTHER" id="PTHR43334:SF1">
    <property type="entry name" value="3-HYDROXYPROPIONATE--COA LIGASE [ADP-FORMING]"/>
    <property type="match status" value="1"/>
</dbReference>
<dbReference type="SUPFAM" id="SSF55729">
    <property type="entry name" value="Acyl-CoA N-acyltransferases (Nat)"/>
    <property type="match status" value="1"/>
</dbReference>
<evidence type="ECO:0000256" key="5">
    <source>
        <dbReference type="ARBA" id="ARBA00060888"/>
    </source>
</evidence>
<dbReference type="Gene3D" id="3.30.1490.20">
    <property type="entry name" value="ATP-grasp fold, A domain"/>
    <property type="match status" value="1"/>
</dbReference>